<gene>
    <name evidence="2" type="ORF">L248_2778</name>
</gene>
<sequence length="149" mass="17156">MVESLNTKVDLVVDATSYLGMPEYGKIMVGDKGFEFYNEKNLNHYIQIPWDEVRLVIVSFVFWNKWIPRYAVETQKAGTYSFSSKEPKRVLRAIREYIPADHIVKSLSFFQVIGRAFHRRKQPAGQTASGPAVKTSKLTKKKKKRAGKK</sequence>
<dbReference type="RefSeq" id="WP_022529365.1">
    <property type="nucleotide sequence ID" value="NZ_KI271587.1"/>
</dbReference>
<dbReference type="Pfam" id="PF06115">
    <property type="entry name" value="DUF956"/>
    <property type="match status" value="1"/>
</dbReference>
<reference evidence="3" key="1">
    <citation type="journal article" date="2013" name="Genome Announc.">
        <title>Whole-Genome Sequencing of Lactobacillus shenzhenensis Strain LY-73T.</title>
        <authorList>
            <person name="Lin Z."/>
            <person name="Liu Z."/>
            <person name="Yang R."/>
            <person name="Zou Y."/>
            <person name="Wan D."/>
            <person name="Chen J."/>
            <person name="Guo M."/>
            <person name="Zhao J."/>
            <person name="Fang C."/>
            <person name="Yang R."/>
            <person name="Liu F."/>
        </authorList>
    </citation>
    <scope>NUCLEOTIDE SEQUENCE [LARGE SCALE GENOMIC DNA]</scope>
    <source>
        <strain evidence="3">LY-73</strain>
    </source>
</reference>
<keyword evidence="3" id="KW-1185">Reference proteome</keyword>
<dbReference type="STRING" id="1231336.L248_2778"/>
<dbReference type="Proteomes" id="UP000030647">
    <property type="component" value="Unassembled WGS sequence"/>
</dbReference>
<dbReference type="InterPro" id="IPR010360">
    <property type="entry name" value="DUF956"/>
</dbReference>
<organism evidence="2 3">
    <name type="scientific">Schleiferilactobacillus shenzhenensis LY-73</name>
    <dbReference type="NCBI Taxonomy" id="1231336"/>
    <lineage>
        <taxon>Bacteria</taxon>
        <taxon>Bacillati</taxon>
        <taxon>Bacillota</taxon>
        <taxon>Bacilli</taxon>
        <taxon>Lactobacillales</taxon>
        <taxon>Lactobacillaceae</taxon>
        <taxon>Schleiferilactobacillus</taxon>
    </lineage>
</organism>
<evidence type="ECO:0000256" key="1">
    <source>
        <dbReference type="SAM" id="MobiDB-lite"/>
    </source>
</evidence>
<evidence type="ECO:0008006" key="4">
    <source>
        <dbReference type="Google" id="ProtNLM"/>
    </source>
</evidence>
<proteinExistence type="predicted"/>
<evidence type="ECO:0000313" key="3">
    <source>
        <dbReference type="Proteomes" id="UP000030647"/>
    </source>
</evidence>
<dbReference type="EMBL" id="KI271587">
    <property type="protein sequence ID" value="ERL65379.1"/>
    <property type="molecule type" value="Genomic_DNA"/>
</dbReference>
<dbReference type="OrthoDB" id="1646215at2"/>
<dbReference type="eggNOG" id="COG4687">
    <property type="taxonomic scope" value="Bacteria"/>
</dbReference>
<name>U4TMG1_9LACO</name>
<protein>
    <recommendedName>
        <fullName evidence="4">DUF956 family protein</fullName>
    </recommendedName>
</protein>
<accession>U4TMG1</accession>
<dbReference type="PIRSF" id="PIRSF021265">
    <property type="entry name" value="DUF956"/>
    <property type="match status" value="1"/>
</dbReference>
<feature type="region of interest" description="Disordered" evidence="1">
    <location>
        <begin position="121"/>
        <end position="149"/>
    </location>
</feature>
<dbReference type="AlphaFoldDB" id="U4TMG1"/>
<evidence type="ECO:0000313" key="2">
    <source>
        <dbReference type="EMBL" id="ERL65379.1"/>
    </source>
</evidence>
<dbReference type="HOGENOM" id="CLU_132588_0_0_9"/>
<feature type="compositionally biased region" description="Basic residues" evidence="1">
    <location>
        <begin position="137"/>
        <end position="149"/>
    </location>
</feature>